<dbReference type="Proteomes" id="UP000649617">
    <property type="component" value="Unassembled WGS sequence"/>
</dbReference>
<dbReference type="InterPro" id="IPR017853">
    <property type="entry name" value="GH"/>
</dbReference>
<feature type="active site" description="Proton donor" evidence="6">
    <location>
        <position position="80"/>
    </location>
</feature>
<dbReference type="EMBL" id="CAJNIZ010043837">
    <property type="protein sequence ID" value="CAE7670412.1"/>
    <property type="molecule type" value="Genomic_DNA"/>
</dbReference>
<dbReference type="InterPro" id="IPR025705">
    <property type="entry name" value="Beta_hexosaminidase_sua/sub"/>
</dbReference>
<evidence type="ECO:0000256" key="1">
    <source>
        <dbReference type="ARBA" id="ARBA00001231"/>
    </source>
</evidence>
<reference evidence="8" key="1">
    <citation type="submission" date="2021-02" db="EMBL/GenBank/DDBJ databases">
        <authorList>
            <person name="Dougan E. K."/>
            <person name="Rhodes N."/>
            <person name="Thang M."/>
            <person name="Chan C."/>
        </authorList>
    </citation>
    <scope>NUCLEOTIDE SEQUENCE</scope>
</reference>
<evidence type="ECO:0000313" key="8">
    <source>
        <dbReference type="EMBL" id="CAE7670412.1"/>
    </source>
</evidence>
<dbReference type="PANTHER" id="PTHR22600:SF26">
    <property type="entry name" value="BETA-N-ACETYLHEXOSAMINIDASE"/>
    <property type="match status" value="1"/>
</dbReference>
<dbReference type="PANTHER" id="PTHR22600">
    <property type="entry name" value="BETA-HEXOSAMINIDASE"/>
    <property type="match status" value="1"/>
</dbReference>
<feature type="domain" description="Glycoside hydrolase family 20 catalytic" evidence="7">
    <location>
        <begin position="2"/>
        <end position="300"/>
    </location>
</feature>
<dbReference type="Pfam" id="PF00728">
    <property type="entry name" value="Glyco_hydro_20"/>
    <property type="match status" value="1"/>
</dbReference>
<evidence type="ECO:0000256" key="4">
    <source>
        <dbReference type="ARBA" id="ARBA00022729"/>
    </source>
</evidence>
<dbReference type="SUPFAM" id="SSF51445">
    <property type="entry name" value="(Trans)glycosidases"/>
    <property type="match status" value="1"/>
</dbReference>
<dbReference type="EC" id="3.2.1.52" evidence="3"/>
<evidence type="ECO:0000256" key="2">
    <source>
        <dbReference type="ARBA" id="ARBA00006285"/>
    </source>
</evidence>
<evidence type="ECO:0000256" key="3">
    <source>
        <dbReference type="ARBA" id="ARBA00012663"/>
    </source>
</evidence>
<proteinExistence type="inferred from homology"/>
<comment type="caution">
    <text evidence="8">The sequence shown here is derived from an EMBL/GenBank/DDBJ whole genome shotgun (WGS) entry which is preliminary data.</text>
</comment>
<evidence type="ECO:0000256" key="5">
    <source>
        <dbReference type="ARBA" id="ARBA00022801"/>
    </source>
</evidence>
<keyword evidence="4" id="KW-0732">Signal</keyword>
<keyword evidence="9" id="KW-1185">Reference proteome</keyword>
<evidence type="ECO:0000259" key="7">
    <source>
        <dbReference type="Pfam" id="PF00728"/>
    </source>
</evidence>
<sequence length="367" mass="40573">MSIMPEIDGPTHAPALASGDPLHLTVAATVEYSTEQFAVEPPAGTWNLSDTHAMQFVRKALQQVEEDFSTMPYLHLGGDEPVAASLCALLPEVEKLKCWEQCPSPWSPGCSPVPVKPQDARETYWFPEVLNEKVQGYFDSVDPSPAKVPRAVWSGAVADCGVQLPPTHLKSKSALQLWEFPADSSGRPMLSEDDCQKYDLLQSAATYPEGDSSYGWLYMDCGSGANWISMGPDYWCPRASWAALYSLNITQGYGPIETPTCQKAFLGGEMALWSEIGGMGNAMSLIFPRAAAFAERMWSNPQALKTEEMKGGRPPGWYWEAHLRDAMERLNIVVSNFDMLQVAVSHLQPEFCRLHPEFCNAYTASLY</sequence>
<evidence type="ECO:0000313" key="9">
    <source>
        <dbReference type="Proteomes" id="UP000649617"/>
    </source>
</evidence>
<name>A0A812W868_SYMPI</name>
<dbReference type="GO" id="GO:0005975">
    <property type="term" value="P:carbohydrate metabolic process"/>
    <property type="evidence" value="ECO:0007669"/>
    <property type="project" value="InterPro"/>
</dbReference>
<dbReference type="Gene3D" id="3.20.20.80">
    <property type="entry name" value="Glycosidases"/>
    <property type="match status" value="1"/>
</dbReference>
<dbReference type="AlphaFoldDB" id="A0A812W868"/>
<accession>A0A812W868</accession>
<organism evidence="8 9">
    <name type="scientific">Symbiodinium pilosum</name>
    <name type="common">Dinoflagellate</name>
    <dbReference type="NCBI Taxonomy" id="2952"/>
    <lineage>
        <taxon>Eukaryota</taxon>
        <taxon>Sar</taxon>
        <taxon>Alveolata</taxon>
        <taxon>Dinophyceae</taxon>
        <taxon>Suessiales</taxon>
        <taxon>Symbiodiniaceae</taxon>
        <taxon>Symbiodinium</taxon>
    </lineage>
</organism>
<dbReference type="GO" id="GO:0004563">
    <property type="term" value="F:beta-N-acetylhexosaminidase activity"/>
    <property type="evidence" value="ECO:0007669"/>
    <property type="project" value="UniProtKB-EC"/>
</dbReference>
<dbReference type="OrthoDB" id="445973at2759"/>
<dbReference type="PRINTS" id="PR00738">
    <property type="entry name" value="GLHYDRLASE20"/>
</dbReference>
<comment type="catalytic activity">
    <reaction evidence="1">
        <text>Hydrolysis of terminal non-reducing N-acetyl-D-hexosamine residues in N-acetyl-beta-D-hexosaminides.</text>
        <dbReference type="EC" id="3.2.1.52"/>
    </reaction>
</comment>
<evidence type="ECO:0000256" key="6">
    <source>
        <dbReference type="PIRSR" id="PIRSR625705-1"/>
    </source>
</evidence>
<dbReference type="InterPro" id="IPR015883">
    <property type="entry name" value="Glyco_hydro_20_cat"/>
</dbReference>
<comment type="similarity">
    <text evidence="2">Belongs to the glycosyl hydrolase 20 family.</text>
</comment>
<keyword evidence="5" id="KW-0378">Hydrolase</keyword>
<dbReference type="GO" id="GO:0016020">
    <property type="term" value="C:membrane"/>
    <property type="evidence" value="ECO:0007669"/>
    <property type="project" value="TreeGrafter"/>
</dbReference>
<dbReference type="GO" id="GO:0030203">
    <property type="term" value="P:glycosaminoglycan metabolic process"/>
    <property type="evidence" value="ECO:0007669"/>
    <property type="project" value="TreeGrafter"/>
</dbReference>
<gene>
    <name evidence="8" type="primary">HEXO2</name>
    <name evidence="8" type="ORF">SPIL2461_LOCUS18473</name>
</gene>
<protein>
    <recommendedName>
        <fullName evidence="3">beta-N-acetylhexosaminidase</fullName>
        <ecNumber evidence="3">3.2.1.52</ecNumber>
    </recommendedName>
</protein>